<keyword evidence="3" id="KW-1185">Reference proteome</keyword>
<feature type="region of interest" description="Disordered" evidence="1">
    <location>
        <begin position="706"/>
        <end position="750"/>
    </location>
</feature>
<organism evidence="2 3">
    <name type="scientific">Nesidiocoris tenuis</name>
    <dbReference type="NCBI Taxonomy" id="355587"/>
    <lineage>
        <taxon>Eukaryota</taxon>
        <taxon>Metazoa</taxon>
        <taxon>Ecdysozoa</taxon>
        <taxon>Arthropoda</taxon>
        <taxon>Hexapoda</taxon>
        <taxon>Insecta</taxon>
        <taxon>Pterygota</taxon>
        <taxon>Neoptera</taxon>
        <taxon>Paraneoptera</taxon>
        <taxon>Hemiptera</taxon>
        <taxon>Heteroptera</taxon>
        <taxon>Panheteroptera</taxon>
        <taxon>Cimicomorpha</taxon>
        <taxon>Miridae</taxon>
        <taxon>Dicyphina</taxon>
        <taxon>Nesidiocoris</taxon>
    </lineage>
</organism>
<dbReference type="Proteomes" id="UP000479000">
    <property type="component" value="Unassembled WGS sequence"/>
</dbReference>
<feature type="compositionally biased region" description="Basic and acidic residues" evidence="1">
    <location>
        <begin position="706"/>
        <end position="724"/>
    </location>
</feature>
<accession>A0A6H5H253</accession>
<gene>
    <name evidence="2" type="ORF">NTEN_LOCUS15763</name>
</gene>
<dbReference type="EMBL" id="CADCXU010023213">
    <property type="protein sequence ID" value="CAB0010757.1"/>
    <property type="molecule type" value="Genomic_DNA"/>
</dbReference>
<sequence length="750" mass="86553">MGGEEKIQEESFSKEEKHLYRYSHTYELYSFVDIKNPQFGRVDILKKNWYSLRIHEHDQCYFTSMFERSFRTNFYSYTFTYSDSPPKQESVRPSEDIFYVPITWQQEIYKNGCMVRMWPRIIKSICILLGMCRCDGRDNCSRRYIHSTTTNGCAQNLAATISRGSWRFYQYEKQIARGLSTAESDAGASRRGSEALERFGEIPRHTRQPPLIVPTASASVQSPPKQLKYNQIVSKIYVSKFGSIVCYLRTSGLPPIPDMKFMDKYEQVLSLTLSRLTSSIQMLLDDIVKETGYYDWNDNWHLEKKQESSSSSVTMLIPSPNEITKPKIGDVEVDELSDLSDVEVEERVQGNLLGNLFMINMNQNLLGYCLHQLVPQMKYMNVFCGMHARPPWRSEFSEPINDERGGTKIKVPFFLIILLDNTTKNQTCKCSAVACKSENTEWEGTMQKIQFMTFESDSTNRNGRSLFSNSDDVGLEVLKLLSSQKSLHLEQHIFQSQVGSRTNSRTHSNGILRTELSCFGEHLPLNEKQKEFHFRNMTDTVTCSGSDSELNGEVKKIERWAELIRLVDPIKMDLDFVAILGTYSRLQWLCDFTMFAGTCISKRFRTIFQTFTLFNVGPKFRFLRNSSFELAGPDRKHVFWSGRLWLDSVLALVGNREAAEGSRWTRGPTRCHLASGLSRGRESSRRSIARHCRIFEKRKITEETSEKKLRRYSEEDGQEREMKRRGQCRGGRGGGSSVEGAWRRRTEGTS</sequence>
<protein>
    <submittedName>
        <fullName evidence="2">Uncharacterized protein</fullName>
    </submittedName>
</protein>
<dbReference type="OrthoDB" id="6619097at2759"/>
<proteinExistence type="predicted"/>
<evidence type="ECO:0000313" key="2">
    <source>
        <dbReference type="EMBL" id="CAB0010757.1"/>
    </source>
</evidence>
<dbReference type="AlphaFoldDB" id="A0A6H5H253"/>
<feature type="compositionally biased region" description="Gly residues" evidence="1">
    <location>
        <begin position="728"/>
        <end position="737"/>
    </location>
</feature>
<reference evidence="2 3" key="1">
    <citation type="submission" date="2020-02" db="EMBL/GenBank/DDBJ databases">
        <authorList>
            <person name="Ferguson B K."/>
        </authorList>
    </citation>
    <scope>NUCLEOTIDE SEQUENCE [LARGE SCALE GENOMIC DNA]</scope>
</reference>
<evidence type="ECO:0000256" key="1">
    <source>
        <dbReference type="SAM" id="MobiDB-lite"/>
    </source>
</evidence>
<name>A0A6H5H253_9HEMI</name>
<evidence type="ECO:0000313" key="3">
    <source>
        <dbReference type="Proteomes" id="UP000479000"/>
    </source>
</evidence>
<feature type="compositionally biased region" description="Basic and acidic residues" evidence="1">
    <location>
        <begin position="741"/>
        <end position="750"/>
    </location>
</feature>